<dbReference type="InterPro" id="IPR008253">
    <property type="entry name" value="Marvel"/>
</dbReference>
<accession>A0A1L0B5W8</accession>
<feature type="transmembrane region" description="Helical" evidence="6">
    <location>
        <begin position="201"/>
        <end position="221"/>
    </location>
</feature>
<dbReference type="Proteomes" id="UP000183365">
    <property type="component" value="Unassembled WGS sequence"/>
</dbReference>
<reference evidence="9" key="1">
    <citation type="submission" date="2016-11" db="EMBL/GenBank/DDBJ databases">
        <authorList>
            <person name="Guldener U."/>
        </authorList>
    </citation>
    <scope>NUCLEOTIDE SEQUENCE [LARGE SCALE GENOMIC DNA]</scope>
</reference>
<evidence type="ECO:0000256" key="2">
    <source>
        <dbReference type="ARBA" id="ARBA00022692"/>
    </source>
</evidence>
<dbReference type="GO" id="GO:0016020">
    <property type="term" value="C:membrane"/>
    <property type="evidence" value="ECO:0007669"/>
    <property type="project" value="UniProtKB-SubCell"/>
</dbReference>
<dbReference type="PANTHER" id="PTHR37451:SF1">
    <property type="entry name" value="MARVEL DOMAIN-CONTAINING PROTEIN"/>
    <property type="match status" value="1"/>
</dbReference>
<dbReference type="AlphaFoldDB" id="A0A1L0B5W8"/>
<keyword evidence="9" id="KW-1185">Reference proteome</keyword>
<gene>
    <name evidence="8" type="ORF">HGUI_03412</name>
</gene>
<evidence type="ECO:0000256" key="6">
    <source>
        <dbReference type="SAM" id="Phobius"/>
    </source>
</evidence>
<protein>
    <recommendedName>
        <fullName evidence="7">MARVEL domain-containing protein</fullName>
    </recommendedName>
</protein>
<evidence type="ECO:0000256" key="3">
    <source>
        <dbReference type="ARBA" id="ARBA00022989"/>
    </source>
</evidence>
<keyword evidence="4 6" id="KW-0472">Membrane</keyword>
<comment type="subcellular location">
    <subcellularLocation>
        <location evidence="1">Membrane</location>
        <topology evidence="1">Multi-pass membrane protein</topology>
    </subcellularLocation>
</comment>
<feature type="compositionally biased region" description="Basic and acidic residues" evidence="5">
    <location>
        <begin position="290"/>
        <end position="299"/>
    </location>
</feature>
<name>A0A1L0B5W8_9ASCO</name>
<keyword evidence="3 6" id="KW-1133">Transmembrane helix</keyword>
<evidence type="ECO:0000259" key="7">
    <source>
        <dbReference type="Pfam" id="PF01284"/>
    </source>
</evidence>
<feature type="compositionally biased region" description="Polar residues" evidence="5">
    <location>
        <begin position="300"/>
        <end position="310"/>
    </location>
</feature>
<feature type="domain" description="MARVEL" evidence="7">
    <location>
        <begin position="58"/>
        <end position="219"/>
    </location>
</feature>
<sequence>MSNVKQPNANHYGNANSYATKEGQYQNNAPNAEYSQEPVDNKTKYKKKFFKYFRKFLPLMVTRGLQFASSSICLGTTSYARHAYGSGHHTKKQNFSVAVSVISVFYIIALYVILMFARQYIMPGAFFLCEIILCLLWLCAFIVLAKQHGQYSCGNKSASDYDSVSDSNYYGSNPNDDLYYNEYTGSYTNNSYSQPCKTSKASIAFAAFSFALFALTSVLFYQFVMKPILKNYGTWKDIFKRADQIHVPGNPDGVQLHRGSGLALTNEEGTEFSSYSGAAYAEEPANQDLEAGHGDDYEQKYNTYSTQGSGAKSAGDDSYYEKEQHQKQMQQAKTNAQTIPENEQVQYTGQAASAQNEGTYQTITQNQPTQNEYGGYYTSNDLNEQHEATVQQHTEEQPSLIQQAVDVGKKYINGA</sequence>
<keyword evidence="2 6" id="KW-0812">Transmembrane</keyword>
<evidence type="ECO:0000313" key="8">
    <source>
        <dbReference type="EMBL" id="SGZ41212.1"/>
    </source>
</evidence>
<dbReference type="PANTHER" id="PTHR37451">
    <property type="entry name" value="MARVEL DOMAIN"/>
    <property type="match status" value="1"/>
</dbReference>
<feature type="transmembrane region" description="Helical" evidence="6">
    <location>
        <begin position="97"/>
        <end position="117"/>
    </location>
</feature>
<dbReference type="OrthoDB" id="3973137at2759"/>
<organism evidence="8 9">
    <name type="scientific">Hanseniaspora guilliermondii</name>
    <dbReference type="NCBI Taxonomy" id="56406"/>
    <lineage>
        <taxon>Eukaryota</taxon>
        <taxon>Fungi</taxon>
        <taxon>Dikarya</taxon>
        <taxon>Ascomycota</taxon>
        <taxon>Saccharomycotina</taxon>
        <taxon>Saccharomycetes</taxon>
        <taxon>Saccharomycodales</taxon>
        <taxon>Saccharomycodaceae</taxon>
        <taxon>Hanseniaspora</taxon>
    </lineage>
</organism>
<proteinExistence type="predicted"/>
<evidence type="ECO:0000256" key="4">
    <source>
        <dbReference type="ARBA" id="ARBA00023136"/>
    </source>
</evidence>
<dbReference type="VEuPathDB" id="FungiDB:HGUI_03412"/>
<feature type="transmembrane region" description="Helical" evidence="6">
    <location>
        <begin position="124"/>
        <end position="145"/>
    </location>
</feature>
<evidence type="ECO:0000256" key="5">
    <source>
        <dbReference type="SAM" id="MobiDB-lite"/>
    </source>
</evidence>
<dbReference type="Pfam" id="PF01284">
    <property type="entry name" value="MARVEL"/>
    <property type="match status" value="1"/>
</dbReference>
<dbReference type="EMBL" id="FQNF01000086">
    <property type="protein sequence ID" value="SGZ41212.1"/>
    <property type="molecule type" value="Genomic_DNA"/>
</dbReference>
<evidence type="ECO:0000313" key="9">
    <source>
        <dbReference type="Proteomes" id="UP000183365"/>
    </source>
</evidence>
<feature type="region of interest" description="Disordered" evidence="5">
    <location>
        <begin position="288"/>
        <end position="326"/>
    </location>
</feature>
<evidence type="ECO:0000256" key="1">
    <source>
        <dbReference type="ARBA" id="ARBA00004141"/>
    </source>
</evidence>